<dbReference type="GO" id="GO:0032040">
    <property type="term" value="C:small-subunit processome"/>
    <property type="evidence" value="ECO:0007669"/>
    <property type="project" value="TreeGrafter"/>
</dbReference>
<dbReference type="InterPro" id="IPR005554">
    <property type="entry name" value="NOL6/Upt22"/>
</dbReference>
<dbReference type="WBParaSite" id="nRc.2.0.1.t17426-RA">
    <property type="protein sequence ID" value="nRc.2.0.1.t17426-RA"/>
    <property type="gene ID" value="nRc.2.0.1.g17426"/>
</dbReference>
<evidence type="ECO:0000259" key="2">
    <source>
        <dbReference type="Pfam" id="PF17403"/>
    </source>
</evidence>
<dbReference type="Pfam" id="PF17407">
    <property type="entry name" value="Nrap_D6"/>
    <property type="match status" value="1"/>
</dbReference>
<dbReference type="Pfam" id="PF17405">
    <property type="entry name" value="Nrap_D4"/>
    <property type="match status" value="1"/>
</dbReference>
<dbReference type="GO" id="GO:0032545">
    <property type="term" value="C:CURI complex"/>
    <property type="evidence" value="ECO:0007669"/>
    <property type="project" value="TreeGrafter"/>
</dbReference>
<sequence>LEHKCFIILYPLIPENYWKLSRFDLKISNLRFNYFFDCQEDEFGENKPTPFYNQTILKDILAVKIKTNAEIFLQNIPNINDGLKLINLFLKLRFGNNDQLNNFALCFLCFMVRNGRLQTSSSTKKQIFRSFLTSISQSNLDQNGSSLSDRQVDLEEFRRHFKVVFVDFSGFYNLCYDWNISTYSQLKRECTAALKQLNSNEIHCLTELFTRKTQFYLKFDSYFRLQFDKEQATFFEKQKLVDVANNKNLLLTNKAVEVLSRGLGSRILSIDFRIMENSTFIFGISLDEANYSNLVDRGPSADSPQAVDFRDFWGEKAEMRKFADSSICETCVWGTNETKMYGRTIIEKIVKYVSKRHLNLDESRIKFVGGDGYLSALLFRKVEPKMDKKSPFLGTGEEEFKYLSQIYDEFSQALRLLENLPLNINKISPVSTYLRRTEVQKINSLQLTLESSGKWPDDLYAVRKLKTAFYCQISAQINKQLSSMTSSARENSVLIFYKGYVFRLVISYFREVTLLKRETEDSQASKLNLEINEKPKLAGQIYSLVQKFPSYALACRFFKKWISSHMLTDYLSGELQELLVASVYLHSKPYEHARSGLTGFLRTLHILATHDWLTSPLIVNLNEEMEASQIEKIRADFLKLRPTLPPMCLVTPQDLLGIFWTKPTPTALILDRLTRLASVTLEYVEKNAFESSVNFDFQSIFRTQTEIYDVLVFLDENQITRRYLPNSSILNKGKKHTKKCKKTPKRLLKNEKKKKPPTTPFNLFPVIDYDPVEFLIRDIKEKFTNLLCFYDKYGSNTIGILFRPNSKPETEEKINEFTKNIQSIGDRMKIYFLRDHPQLEAQIFTRKIVFYQDQMISVSHDG</sequence>
<dbReference type="InterPro" id="IPR035371">
    <property type="entry name" value="Nrap_D6"/>
</dbReference>
<comment type="subcellular location">
    <subcellularLocation>
        <location evidence="1">Nucleus</location>
        <location evidence="1">Nucleolus</location>
    </subcellularLocation>
</comment>
<accession>A0A915IUB4</accession>
<dbReference type="Pfam" id="PF17404">
    <property type="entry name" value="Nrap_D3"/>
    <property type="match status" value="1"/>
</dbReference>
<evidence type="ECO:0000313" key="7">
    <source>
        <dbReference type="Proteomes" id="UP000887565"/>
    </source>
</evidence>
<evidence type="ECO:0000259" key="4">
    <source>
        <dbReference type="Pfam" id="PF17405"/>
    </source>
</evidence>
<dbReference type="AlphaFoldDB" id="A0A915IUB4"/>
<dbReference type="OMA" id="DERAHIP"/>
<dbReference type="InterPro" id="IPR035367">
    <property type="entry name" value="Nrap_D2"/>
</dbReference>
<dbReference type="Gene3D" id="1.10.1410.10">
    <property type="match status" value="1"/>
</dbReference>
<dbReference type="GO" id="GO:0006409">
    <property type="term" value="P:tRNA export from nucleus"/>
    <property type="evidence" value="ECO:0007669"/>
    <property type="project" value="TreeGrafter"/>
</dbReference>
<dbReference type="PANTHER" id="PTHR17972">
    <property type="entry name" value="NUCLEOLAR RNA-ASSOCIATED PROTEIN"/>
    <property type="match status" value="1"/>
</dbReference>
<protein>
    <recommendedName>
        <fullName evidence="1">Nucleolar protein 6</fullName>
    </recommendedName>
</protein>
<evidence type="ECO:0000259" key="6">
    <source>
        <dbReference type="Pfam" id="PF17407"/>
    </source>
</evidence>
<feature type="domain" description="Nrap protein" evidence="3">
    <location>
        <begin position="216"/>
        <end position="359"/>
    </location>
</feature>
<evidence type="ECO:0000259" key="3">
    <source>
        <dbReference type="Pfam" id="PF17404"/>
    </source>
</evidence>
<organism evidence="7 8">
    <name type="scientific">Romanomermis culicivorax</name>
    <name type="common">Nematode worm</name>
    <dbReference type="NCBI Taxonomy" id="13658"/>
    <lineage>
        <taxon>Eukaryota</taxon>
        <taxon>Metazoa</taxon>
        <taxon>Ecdysozoa</taxon>
        <taxon>Nematoda</taxon>
        <taxon>Enoplea</taxon>
        <taxon>Dorylaimia</taxon>
        <taxon>Mermithida</taxon>
        <taxon>Mermithoidea</taxon>
        <taxon>Mermithidae</taxon>
        <taxon>Romanomermis</taxon>
    </lineage>
</organism>
<dbReference type="GO" id="GO:0034456">
    <property type="term" value="C:UTP-C complex"/>
    <property type="evidence" value="ECO:0007669"/>
    <property type="project" value="TreeGrafter"/>
</dbReference>
<evidence type="ECO:0000256" key="1">
    <source>
        <dbReference type="RuleBase" id="RU364032"/>
    </source>
</evidence>
<dbReference type="PANTHER" id="PTHR17972:SF0">
    <property type="entry name" value="NUCLEOLAR PROTEIN 6"/>
    <property type="match status" value="1"/>
</dbReference>
<dbReference type="GO" id="GO:0006364">
    <property type="term" value="P:rRNA processing"/>
    <property type="evidence" value="ECO:0007669"/>
    <property type="project" value="TreeGrafter"/>
</dbReference>
<dbReference type="InterPro" id="IPR035368">
    <property type="entry name" value="Nrap_D3"/>
</dbReference>
<feature type="domain" description="Nrap protein" evidence="2">
    <location>
        <begin position="79"/>
        <end position="209"/>
    </location>
</feature>
<reference evidence="8" key="1">
    <citation type="submission" date="2022-11" db="UniProtKB">
        <authorList>
            <consortium name="WormBaseParasite"/>
        </authorList>
    </citation>
    <scope>IDENTIFICATION</scope>
</reference>
<feature type="domain" description="Nrap protein" evidence="5">
    <location>
        <begin position="548"/>
        <end position="703"/>
    </location>
</feature>
<keyword evidence="1" id="KW-0539">Nucleus</keyword>
<evidence type="ECO:0000259" key="5">
    <source>
        <dbReference type="Pfam" id="PF17406"/>
    </source>
</evidence>
<keyword evidence="1" id="KW-0694">RNA-binding</keyword>
<comment type="similarity">
    <text evidence="1">Belongs to the NRAP family.</text>
</comment>
<dbReference type="InterPro" id="IPR035369">
    <property type="entry name" value="Nrap_D4"/>
</dbReference>
<dbReference type="GO" id="GO:0003723">
    <property type="term" value="F:RNA binding"/>
    <property type="evidence" value="ECO:0007669"/>
    <property type="project" value="UniProtKB-KW"/>
</dbReference>
<proteinExistence type="inferred from homology"/>
<dbReference type="Pfam" id="PF17403">
    <property type="entry name" value="Nrap_D2"/>
    <property type="match status" value="1"/>
</dbReference>
<name>A0A915IUB4_ROMCU</name>
<dbReference type="Proteomes" id="UP000887565">
    <property type="component" value="Unplaced"/>
</dbReference>
<dbReference type="InterPro" id="IPR035370">
    <property type="entry name" value="Nrap_D5"/>
</dbReference>
<dbReference type="Pfam" id="PF17406">
    <property type="entry name" value="Nrap_D5"/>
    <property type="match status" value="1"/>
</dbReference>
<evidence type="ECO:0000313" key="8">
    <source>
        <dbReference type="WBParaSite" id="nRc.2.0.1.t17426-RA"/>
    </source>
</evidence>
<feature type="domain" description="Nrap protein" evidence="4">
    <location>
        <begin position="393"/>
        <end position="532"/>
    </location>
</feature>
<feature type="domain" description="Nrap protein" evidence="6">
    <location>
        <begin position="706"/>
        <end position="816"/>
    </location>
</feature>
<keyword evidence="7" id="KW-1185">Reference proteome</keyword>